<comment type="caution">
    <text evidence="1">The sequence shown here is derived from an EMBL/GenBank/DDBJ whole genome shotgun (WGS) entry which is preliminary data.</text>
</comment>
<proteinExistence type="predicted"/>
<evidence type="ECO:0000313" key="1">
    <source>
        <dbReference type="EMBL" id="KAK7081689.1"/>
    </source>
</evidence>
<organism evidence="1 2">
    <name type="scientific">Halocaridina rubra</name>
    <name type="common">Hawaiian red shrimp</name>
    <dbReference type="NCBI Taxonomy" id="373956"/>
    <lineage>
        <taxon>Eukaryota</taxon>
        <taxon>Metazoa</taxon>
        <taxon>Ecdysozoa</taxon>
        <taxon>Arthropoda</taxon>
        <taxon>Crustacea</taxon>
        <taxon>Multicrustacea</taxon>
        <taxon>Malacostraca</taxon>
        <taxon>Eumalacostraca</taxon>
        <taxon>Eucarida</taxon>
        <taxon>Decapoda</taxon>
        <taxon>Pleocyemata</taxon>
        <taxon>Caridea</taxon>
        <taxon>Atyoidea</taxon>
        <taxon>Atyidae</taxon>
        <taxon>Halocaridina</taxon>
    </lineage>
</organism>
<keyword evidence="2" id="KW-1185">Reference proteome</keyword>
<name>A0AAN8XLK3_HALRR</name>
<protein>
    <submittedName>
        <fullName evidence="1">Uncharacterized protein</fullName>
    </submittedName>
</protein>
<gene>
    <name evidence="1" type="ORF">SK128_000826</name>
</gene>
<evidence type="ECO:0000313" key="2">
    <source>
        <dbReference type="Proteomes" id="UP001381693"/>
    </source>
</evidence>
<dbReference type="EMBL" id="JAXCGZ010004535">
    <property type="protein sequence ID" value="KAK7081689.1"/>
    <property type="molecule type" value="Genomic_DNA"/>
</dbReference>
<feature type="non-terminal residue" evidence="1">
    <location>
        <position position="1"/>
    </location>
</feature>
<dbReference type="AlphaFoldDB" id="A0AAN8XLK3"/>
<accession>A0AAN8XLK3</accession>
<dbReference type="Proteomes" id="UP001381693">
    <property type="component" value="Unassembled WGS sequence"/>
</dbReference>
<reference evidence="1 2" key="1">
    <citation type="submission" date="2023-11" db="EMBL/GenBank/DDBJ databases">
        <title>Halocaridina rubra genome assembly.</title>
        <authorList>
            <person name="Smith C."/>
        </authorList>
    </citation>
    <scope>NUCLEOTIDE SEQUENCE [LARGE SCALE GENOMIC DNA]</scope>
    <source>
        <strain evidence="1">EP-1</strain>
        <tissue evidence="1">Whole</tissue>
    </source>
</reference>
<sequence>ISVRATYETLIAELEELCIIKKAPFKDLENPSDNASVDQLYSDLHDLLRHLCEQLLVFTKVRLQMIALYPLYSAALPMPLTI</sequence>